<proteinExistence type="predicted"/>
<keyword evidence="3" id="KW-1185">Reference proteome</keyword>
<feature type="compositionally biased region" description="Basic residues" evidence="1">
    <location>
        <begin position="110"/>
        <end position="120"/>
    </location>
</feature>
<reference evidence="2 3" key="1">
    <citation type="journal article" date="2019" name="Int. J. Syst. Evol. Microbiol.">
        <title>The Global Catalogue of Microorganisms (GCM) 10K type strain sequencing project: providing services to taxonomists for standard genome sequencing and annotation.</title>
        <authorList>
            <consortium name="The Broad Institute Genomics Platform"/>
            <consortium name="The Broad Institute Genome Sequencing Center for Infectious Disease"/>
            <person name="Wu L."/>
            <person name="Ma J."/>
        </authorList>
    </citation>
    <scope>NUCLEOTIDE SEQUENCE [LARGE SCALE GENOMIC DNA]</scope>
    <source>
        <strain evidence="2 3">JCM 16014</strain>
    </source>
</reference>
<evidence type="ECO:0000256" key="1">
    <source>
        <dbReference type="SAM" id="MobiDB-lite"/>
    </source>
</evidence>
<dbReference type="EMBL" id="BAAAQN010000041">
    <property type="protein sequence ID" value="GAA2046710.1"/>
    <property type="molecule type" value="Genomic_DNA"/>
</dbReference>
<evidence type="ECO:0000313" key="3">
    <source>
        <dbReference type="Proteomes" id="UP001500751"/>
    </source>
</evidence>
<dbReference type="Proteomes" id="UP001500751">
    <property type="component" value="Unassembled WGS sequence"/>
</dbReference>
<organism evidence="2 3">
    <name type="scientific">Catenulispora yoronensis</name>
    <dbReference type="NCBI Taxonomy" id="450799"/>
    <lineage>
        <taxon>Bacteria</taxon>
        <taxon>Bacillati</taxon>
        <taxon>Actinomycetota</taxon>
        <taxon>Actinomycetes</taxon>
        <taxon>Catenulisporales</taxon>
        <taxon>Catenulisporaceae</taxon>
        <taxon>Catenulispora</taxon>
    </lineage>
</organism>
<sequence>MPMPRCIDVLKEELSVRLLVGGYSGTVDIHTARFDGTGAGCGQIACQLAGLSDTGQSAAPDGLPHWRREVSTLRPGARQGRGRYAVGCAEPCPTGAHVLGLRPASSGRTARWHYRLRRRPNASGAGRKPIDPSSGALP</sequence>
<feature type="region of interest" description="Disordered" evidence="1">
    <location>
        <begin position="105"/>
        <end position="138"/>
    </location>
</feature>
<comment type="caution">
    <text evidence="2">The sequence shown here is derived from an EMBL/GenBank/DDBJ whole genome shotgun (WGS) entry which is preliminary data.</text>
</comment>
<protein>
    <submittedName>
        <fullName evidence="2">Uncharacterized protein</fullName>
    </submittedName>
</protein>
<name>A0ABN2V0W8_9ACTN</name>
<accession>A0ABN2V0W8</accession>
<evidence type="ECO:0000313" key="2">
    <source>
        <dbReference type="EMBL" id="GAA2046710.1"/>
    </source>
</evidence>
<gene>
    <name evidence="2" type="ORF">GCM10009839_59130</name>
</gene>